<dbReference type="CDD" id="cd00067">
    <property type="entry name" value="GAL4"/>
    <property type="match status" value="1"/>
</dbReference>
<evidence type="ECO:0000313" key="9">
    <source>
        <dbReference type="Proteomes" id="UP000183971"/>
    </source>
</evidence>
<evidence type="ECO:0000259" key="7">
    <source>
        <dbReference type="PROSITE" id="PS50048"/>
    </source>
</evidence>
<dbReference type="InterPro" id="IPR007219">
    <property type="entry name" value="XnlR_reg_dom"/>
</dbReference>
<protein>
    <recommendedName>
        <fullName evidence="7">Zn(2)-C6 fungal-type domain-containing protein</fullName>
    </recommendedName>
</protein>
<keyword evidence="4" id="KW-0804">Transcription</keyword>
<dbReference type="PROSITE" id="PS50048">
    <property type="entry name" value="ZN2_CY6_FUNGAL_2"/>
    <property type="match status" value="1"/>
</dbReference>
<comment type="caution">
    <text evidence="8">The sequence shown here is derived from an EMBL/GenBank/DDBJ whole genome shotgun (WGS) entry which is preliminary data.</text>
</comment>
<feature type="domain" description="Zn(2)-C6 fungal-type" evidence="7">
    <location>
        <begin position="34"/>
        <end position="64"/>
    </location>
</feature>
<evidence type="ECO:0000313" key="8">
    <source>
        <dbReference type="EMBL" id="CZR49045.1"/>
    </source>
</evidence>
<feature type="compositionally biased region" description="Polar residues" evidence="6">
    <location>
        <begin position="123"/>
        <end position="137"/>
    </location>
</feature>
<dbReference type="AlphaFoldDB" id="A0A1L7W906"/>
<proteinExistence type="predicted"/>
<comment type="subcellular location">
    <subcellularLocation>
        <location evidence="1">Nucleus</location>
    </subcellularLocation>
</comment>
<reference evidence="9" key="1">
    <citation type="journal article" date="2016" name="Genome Biol. Evol.">
        <title>Comparative 'omics' of the Fusarium fujikuroi species complex highlights differences in genetic potential and metabolite synthesis.</title>
        <authorList>
            <person name="Niehaus E.-M."/>
            <person name="Muensterkoetter M."/>
            <person name="Proctor R.H."/>
            <person name="Brown D.W."/>
            <person name="Sharon A."/>
            <person name="Idan Y."/>
            <person name="Oren-Young L."/>
            <person name="Sieber C.M."/>
            <person name="Novak O."/>
            <person name="Pencik A."/>
            <person name="Tarkowska D."/>
            <person name="Hromadova K."/>
            <person name="Freeman S."/>
            <person name="Maymon M."/>
            <person name="Elazar M."/>
            <person name="Youssef S.A."/>
            <person name="El-Shabrawy E.S.M."/>
            <person name="Shalaby A.B.A."/>
            <person name="Houterman P."/>
            <person name="Brock N.L."/>
            <person name="Burkhardt I."/>
            <person name="Tsavkelova E.A."/>
            <person name="Dickschat J.S."/>
            <person name="Galuszka P."/>
            <person name="Gueldener U."/>
            <person name="Tudzynski B."/>
        </authorList>
    </citation>
    <scope>NUCLEOTIDE SEQUENCE [LARGE SCALE GENOMIC DNA]</scope>
    <source>
        <strain evidence="9">ET1</strain>
    </source>
</reference>
<dbReference type="GO" id="GO:0006351">
    <property type="term" value="P:DNA-templated transcription"/>
    <property type="evidence" value="ECO:0007669"/>
    <property type="project" value="InterPro"/>
</dbReference>
<dbReference type="PROSITE" id="PS00463">
    <property type="entry name" value="ZN2_CY6_FUNGAL_1"/>
    <property type="match status" value="1"/>
</dbReference>
<keyword evidence="5" id="KW-0539">Nucleus</keyword>
<dbReference type="SUPFAM" id="SSF57701">
    <property type="entry name" value="Zn2/Cys6 DNA-binding domain"/>
    <property type="match status" value="1"/>
</dbReference>
<dbReference type="PANTHER" id="PTHR47338:SF5">
    <property type="entry name" value="ZN(II)2CYS6 TRANSCRIPTION FACTOR (EUROFUNG)"/>
    <property type="match status" value="1"/>
</dbReference>
<dbReference type="SMART" id="SM00066">
    <property type="entry name" value="GAL4"/>
    <property type="match status" value="1"/>
</dbReference>
<evidence type="ECO:0000256" key="6">
    <source>
        <dbReference type="SAM" id="MobiDB-lite"/>
    </source>
</evidence>
<keyword evidence="9" id="KW-1185">Reference proteome</keyword>
<dbReference type="GO" id="GO:0008270">
    <property type="term" value="F:zinc ion binding"/>
    <property type="evidence" value="ECO:0007669"/>
    <property type="project" value="InterPro"/>
</dbReference>
<dbReference type="PANTHER" id="PTHR47338">
    <property type="entry name" value="ZN(II)2CYS6 TRANSCRIPTION FACTOR (EUROFUNG)-RELATED"/>
    <property type="match status" value="1"/>
</dbReference>
<accession>A0A1L7W906</accession>
<dbReference type="InterPro" id="IPR050815">
    <property type="entry name" value="TF_fung"/>
</dbReference>
<evidence type="ECO:0000256" key="5">
    <source>
        <dbReference type="ARBA" id="ARBA00023242"/>
    </source>
</evidence>
<dbReference type="VEuPathDB" id="FungiDB:FPRO_12482"/>
<evidence type="ECO:0000256" key="3">
    <source>
        <dbReference type="ARBA" id="ARBA00023015"/>
    </source>
</evidence>
<dbReference type="Proteomes" id="UP000183971">
    <property type="component" value="Unassembled WGS sequence"/>
</dbReference>
<dbReference type="EMBL" id="FJOF01000015">
    <property type="protein sequence ID" value="CZR49045.1"/>
    <property type="molecule type" value="Genomic_DNA"/>
</dbReference>
<evidence type="ECO:0000256" key="2">
    <source>
        <dbReference type="ARBA" id="ARBA00022723"/>
    </source>
</evidence>
<dbReference type="GO" id="GO:0003677">
    <property type="term" value="F:DNA binding"/>
    <property type="evidence" value="ECO:0007669"/>
    <property type="project" value="InterPro"/>
</dbReference>
<dbReference type="GeneID" id="42057347"/>
<dbReference type="InterPro" id="IPR036864">
    <property type="entry name" value="Zn2-C6_fun-type_DNA-bd_sf"/>
</dbReference>
<dbReference type="GO" id="GO:0005634">
    <property type="term" value="C:nucleus"/>
    <property type="evidence" value="ECO:0007669"/>
    <property type="project" value="UniProtKB-SubCell"/>
</dbReference>
<keyword evidence="2" id="KW-0479">Metal-binding</keyword>
<gene>
    <name evidence="8" type="ORF">FPRO_12482</name>
</gene>
<dbReference type="SMART" id="SM00906">
    <property type="entry name" value="Fungal_trans"/>
    <property type="match status" value="1"/>
</dbReference>
<keyword evidence="3" id="KW-0805">Transcription regulation</keyword>
<dbReference type="CDD" id="cd12148">
    <property type="entry name" value="fungal_TF_MHR"/>
    <property type="match status" value="1"/>
</dbReference>
<dbReference type="Gene3D" id="4.10.240.10">
    <property type="entry name" value="Zn(2)-C6 fungal-type DNA-binding domain"/>
    <property type="match status" value="1"/>
</dbReference>
<feature type="region of interest" description="Disordered" evidence="6">
    <location>
        <begin position="614"/>
        <end position="633"/>
    </location>
</feature>
<dbReference type="Pfam" id="PF04082">
    <property type="entry name" value="Fungal_trans"/>
    <property type="match status" value="1"/>
</dbReference>
<organism evidence="8 9">
    <name type="scientific">Fusarium proliferatum (strain ET1)</name>
    <name type="common">Orchid endophyte fungus</name>
    <dbReference type="NCBI Taxonomy" id="1227346"/>
    <lineage>
        <taxon>Eukaryota</taxon>
        <taxon>Fungi</taxon>
        <taxon>Dikarya</taxon>
        <taxon>Ascomycota</taxon>
        <taxon>Pezizomycotina</taxon>
        <taxon>Sordariomycetes</taxon>
        <taxon>Hypocreomycetidae</taxon>
        <taxon>Hypocreales</taxon>
        <taxon>Nectriaceae</taxon>
        <taxon>Fusarium</taxon>
        <taxon>Fusarium fujikuroi species complex</taxon>
    </lineage>
</organism>
<dbReference type="RefSeq" id="XP_031089559.1">
    <property type="nucleotide sequence ID" value="XM_031224285.1"/>
</dbReference>
<dbReference type="Pfam" id="PF00172">
    <property type="entry name" value="Zn_clus"/>
    <property type="match status" value="1"/>
</dbReference>
<sequence length="702" mass="78728">MNTEPEDMEAVSARHGRAENCLAQHSIPFTGYRACLECRRKKTKCDMRLPTCGLCLRTGNSCTFPTKRKSPTFKHPNDRKKRTVDAQKLERLVDLLESRLSSGNQELQDLSPQSERLISDNLIQTPKDSQPVHTPSTEGRDQDAIGFANASPQRTPEYTAEIGQTPMSCSEPFEQASTWLSVPESVAIELVHLFFEKIQPWLPLLHRPKFFSSYINSSASGFCDGGSLVDHDKLIIHGVLALAARHSTNAYFADVPAPDRGNKLLKEACDLYGKLRAADELPNIVYLQGCVLLAVNLAVDGPCHRTWILTGVSVRMAYDLDLCNLDYGEDVCSDAEEWTAMEERRRLFWVLWELDTFLSTIARRPRAIDHRRMAVLLPVSDAAWFAQEPVGSSLIATRPSEVWKCLVNSPNQDERAWFLVANYIMALAYETTTFMHEQETDREEIVNAITCFSLLVTQRFSLGIHPGLFSLSSPAYHWIIGMHLMINSARICASTFEGDSQSSISAYSREFCRIIHHWHPETVVLGHPFLACTLLSPFIGLGSTSSPGSMRDLSSNFEMNLLMFAQYGSVWKLGTLLADVAQLLDHPDSLSEEETVLAKRFIALFPALARRQKPPAGRTSQACGEKVTRNGDGMSSERLHEALELPLPFDEVGSQLIASNEIGLSTMEEMPNFQMDLLGDWSSEFPLEDVFNDNQHFNYLQL</sequence>
<feature type="region of interest" description="Disordered" evidence="6">
    <location>
        <begin position="123"/>
        <end position="143"/>
    </location>
</feature>
<name>A0A1L7W906_FUSPR</name>
<dbReference type="InterPro" id="IPR001138">
    <property type="entry name" value="Zn2Cys6_DnaBD"/>
</dbReference>
<evidence type="ECO:0000256" key="1">
    <source>
        <dbReference type="ARBA" id="ARBA00004123"/>
    </source>
</evidence>
<dbReference type="GO" id="GO:0000981">
    <property type="term" value="F:DNA-binding transcription factor activity, RNA polymerase II-specific"/>
    <property type="evidence" value="ECO:0007669"/>
    <property type="project" value="InterPro"/>
</dbReference>
<evidence type="ECO:0000256" key="4">
    <source>
        <dbReference type="ARBA" id="ARBA00023163"/>
    </source>
</evidence>